<evidence type="ECO:0000313" key="1">
    <source>
        <dbReference type="EMBL" id="MBB4867440.1"/>
    </source>
</evidence>
<organism evidence="1 2">
    <name type="scientific">Pseudomonas nitroreducens</name>
    <dbReference type="NCBI Taxonomy" id="46680"/>
    <lineage>
        <taxon>Bacteria</taxon>
        <taxon>Pseudomonadati</taxon>
        <taxon>Pseudomonadota</taxon>
        <taxon>Gammaproteobacteria</taxon>
        <taxon>Pseudomonadales</taxon>
        <taxon>Pseudomonadaceae</taxon>
        <taxon>Pseudomonas</taxon>
    </lineage>
</organism>
<sequence>MIKRLTPEEFRELYVKKGWNTRNLSLFWRMTPQWLNRLVADENRAQHWDDAVRGLKKFRKAYVEGLPLAV</sequence>
<reference evidence="1 2" key="1">
    <citation type="submission" date="2020-08" db="EMBL/GenBank/DDBJ databases">
        <title>Functional genomics of gut bacteria from endangered species of beetles.</title>
        <authorList>
            <person name="Carlos-Shanley C."/>
        </authorList>
    </citation>
    <scope>NUCLEOTIDE SEQUENCE [LARGE SCALE GENOMIC DNA]</scope>
    <source>
        <strain evidence="1 2">S00179</strain>
    </source>
</reference>
<name>A0A7W7P585_PSENT</name>
<accession>A0A7W7P585</accession>
<protein>
    <recommendedName>
        <fullName evidence="3">XRE family transcriptional regulator</fullName>
    </recommendedName>
</protein>
<evidence type="ECO:0008006" key="3">
    <source>
        <dbReference type="Google" id="ProtNLM"/>
    </source>
</evidence>
<gene>
    <name evidence="1" type="ORF">HNP46_006353</name>
</gene>
<dbReference type="Proteomes" id="UP000566995">
    <property type="component" value="Unassembled WGS sequence"/>
</dbReference>
<comment type="caution">
    <text evidence="1">The sequence shown here is derived from an EMBL/GenBank/DDBJ whole genome shotgun (WGS) entry which is preliminary data.</text>
</comment>
<proteinExistence type="predicted"/>
<dbReference type="EMBL" id="JACHLI010000040">
    <property type="protein sequence ID" value="MBB4867440.1"/>
    <property type="molecule type" value="Genomic_DNA"/>
</dbReference>
<evidence type="ECO:0000313" key="2">
    <source>
        <dbReference type="Proteomes" id="UP000566995"/>
    </source>
</evidence>
<dbReference type="RefSeq" id="WP_184596947.1">
    <property type="nucleotide sequence ID" value="NZ_JACHLI010000040.1"/>
</dbReference>
<dbReference type="AlphaFoldDB" id="A0A7W7P585"/>